<evidence type="ECO:0000313" key="2">
    <source>
        <dbReference type="Proteomes" id="UP001595956"/>
    </source>
</evidence>
<dbReference type="InterPro" id="IPR011041">
    <property type="entry name" value="Quinoprot_gluc/sorb_DH_b-prop"/>
</dbReference>
<accession>A0ABW0N476</accession>
<evidence type="ECO:0000313" key="1">
    <source>
        <dbReference type="EMBL" id="MFC5495449.1"/>
    </source>
</evidence>
<sequence>MHLTRTDDHGTQVDALPGRVGLAAVLDDLDRRLRRTVAPCRTPHRAWTWETLDQRDPVWWPQGISVGAEPAQVLVSWYSTEGGSRVSVLDLRSRRYRHVELVRPTADGYEPLRVHAGGLAWRGTTLYVAATRAGLWVCDTGDVVRTANGYVLPVRHRLAPSEPFRFSFVGLDGEALVFGEYDNATATKRLGRGLPDGPIAVHEAGVRRAQGVAHVDGRWYVTASNGTRRLGTVWSGPEGGLREHRNAVPVGPEDLAYDPASDRLWTVTEHPGRRWVVSVRRRRFG</sequence>
<keyword evidence="2" id="KW-1185">Reference proteome</keyword>
<dbReference type="EMBL" id="JBHSMD010000010">
    <property type="protein sequence ID" value="MFC5495449.1"/>
    <property type="molecule type" value="Genomic_DNA"/>
</dbReference>
<gene>
    <name evidence="1" type="ORF">ACFPKY_20240</name>
</gene>
<name>A0ABW0N476_9ACTN</name>
<dbReference type="RefSeq" id="WP_345181662.1">
    <property type="nucleotide sequence ID" value="NZ_BAABFQ010000009.1"/>
</dbReference>
<organism evidence="1 2">
    <name type="scientific">Nocardioides caricicola</name>
    <dbReference type="NCBI Taxonomy" id="634770"/>
    <lineage>
        <taxon>Bacteria</taxon>
        <taxon>Bacillati</taxon>
        <taxon>Actinomycetota</taxon>
        <taxon>Actinomycetes</taxon>
        <taxon>Propionibacteriales</taxon>
        <taxon>Nocardioidaceae</taxon>
        <taxon>Nocardioides</taxon>
    </lineage>
</organism>
<reference evidence="2" key="1">
    <citation type="journal article" date="2019" name="Int. J. Syst. Evol. Microbiol.">
        <title>The Global Catalogue of Microorganisms (GCM) 10K type strain sequencing project: providing services to taxonomists for standard genome sequencing and annotation.</title>
        <authorList>
            <consortium name="The Broad Institute Genomics Platform"/>
            <consortium name="The Broad Institute Genome Sequencing Center for Infectious Disease"/>
            <person name="Wu L."/>
            <person name="Ma J."/>
        </authorList>
    </citation>
    <scope>NUCLEOTIDE SEQUENCE [LARGE SCALE GENOMIC DNA]</scope>
    <source>
        <strain evidence="2">KACC 13778</strain>
    </source>
</reference>
<protein>
    <submittedName>
        <fullName evidence="1">Uncharacterized protein</fullName>
    </submittedName>
</protein>
<comment type="caution">
    <text evidence="1">The sequence shown here is derived from an EMBL/GenBank/DDBJ whole genome shotgun (WGS) entry which is preliminary data.</text>
</comment>
<proteinExistence type="predicted"/>
<dbReference type="SUPFAM" id="SSF50952">
    <property type="entry name" value="Soluble quinoprotein glucose dehydrogenase"/>
    <property type="match status" value="1"/>
</dbReference>
<dbReference type="Proteomes" id="UP001595956">
    <property type="component" value="Unassembled WGS sequence"/>
</dbReference>